<dbReference type="EC" id="3.4.16.4" evidence="4"/>
<dbReference type="InterPro" id="IPR012907">
    <property type="entry name" value="Peptidase_S11_C"/>
</dbReference>
<keyword evidence="7" id="KW-0732">Signal</keyword>
<keyword evidence="8" id="KW-0378">Hydrolase</keyword>
<proteinExistence type="inferred from homology"/>
<dbReference type="InterPro" id="IPR015956">
    <property type="entry name" value="Peniciliin-bd_prot_C_sf"/>
</dbReference>
<evidence type="ECO:0000256" key="6">
    <source>
        <dbReference type="ARBA" id="ARBA00022670"/>
    </source>
</evidence>
<keyword evidence="6" id="KW-0645">Protease</keyword>
<dbReference type="AlphaFoldDB" id="A0A1M5SAB8"/>
<dbReference type="STRING" id="1121316.SAMN02745207_00835"/>
<evidence type="ECO:0000256" key="13">
    <source>
        <dbReference type="PIRSR" id="PIRSR618044-1"/>
    </source>
</evidence>
<dbReference type="EMBL" id="FQXM01000004">
    <property type="protein sequence ID" value="SHH35454.1"/>
    <property type="molecule type" value="Genomic_DNA"/>
</dbReference>
<dbReference type="Gene3D" id="3.40.710.10">
    <property type="entry name" value="DD-peptidase/beta-lactamase superfamily"/>
    <property type="match status" value="1"/>
</dbReference>
<dbReference type="Pfam" id="PF00768">
    <property type="entry name" value="Peptidase_S11"/>
    <property type="match status" value="1"/>
</dbReference>
<dbReference type="GO" id="GO:0009002">
    <property type="term" value="F:serine-type D-Ala-D-Ala carboxypeptidase activity"/>
    <property type="evidence" value="ECO:0007669"/>
    <property type="project" value="UniProtKB-EC"/>
</dbReference>
<evidence type="ECO:0000256" key="8">
    <source>
        <dbReference type="ARBA" id="ARBA00022801"/>
    </source>
</evidence>
<organism evidence="18 19">
    <name type="scientific">Clostridium grantii DSM 8605</name>
    <dbReference type="NCBI Taxonomy" id="1121316"/>
    <lineage>
        <taxon>Bacteria</taxon>
        <taxon>Bacillati</taxon>
        <taxon>Bacillota</taxon>
        <taxon>Clostridia</taxon>
        <taxon>Eubacteriales</taxon>
        <taxon>Clostridiaceae</taxon>
        <taxon>Clostridium</taxon>
    </lineage>
</organism>
<keyword evidence="19" id="KW-1185">Reference proteome</keyword>
<dbReference type="GO" id="GO:0071555">
    <property type="term" value="P:cell wall organization"/>
    <property type="evidence" value="ECO:0007669"/>
    <property type="project" value="UniProtKB-KW"/>
</dbReference>
<dbReference type="PANTHER" id="PTHR21581:SF33">
    <property type="entry name" value="D-ALANYL-D-ALANINE CARBOXYPEPTIDASE DACB"/>
    <property type="match status" value="1"/>
</dbReference>
<protein>
    <recommendedName>
        <fullName evidence="4">serine-type D-Ala-D-Ala carboxypeptidase</fullName>
        <ecNumber evidence="4">3.4.16.4</ecNumber>
    </recommendedName>
</protein>
<keyword evidence="11" id="KW-0961">Cell wall biogenesis/degradation</keyword>
<dbReference type="RefSeq" id="WP_073337171.1">
    <property type="nucleotide sequence ID" value="NZ_FQXM01000004.1"/>
</dbReference>
<evidence type="ECO:0000256" key="15">
    <source>
        <dbReference type="RuleBase" id="RU004016"/>
    </source>
</evidence>
<dbReference type="GO" id="GO:0006508">
    <property type="term" value="P:proteolysis"/>
    <property type="evidence" value="ECO:0007669"/>
    <property type="project" value="UniProtKB-KW"/>
</dbReference>
<feature type="active site" description="Acyl-ester intermediate" evidence="13">
    <location>
        <position position="62"/>
    </location>
</feature>
<reference evidence="18 19" key="1">
    <citation type="submission" date="2016-11" db="EMBL/GenBank/DDBJ databases">
        <authorList>
            <person name="Jaros S."/>
            <person name="Januszkiewicz K."/>
            <person name="Wedrychowicz H."/>
        </authorList>
    </citation>
    <scope>NUCLEOTIDE SEQUENCE [LARGE SCALE GENOMIC DNA]</scope>
    <source>
        <strain evidence="18 19">DSM 8605</strain>
    </source>
</reference>
<dbReference type="InterPro" id="IPR012338">
    <property type="entry name" value="Beta-lactam/transpept-like"/>
</dbReference>
<evidence type="ECO:0000313" key="18">
    <source>
        <dbReference type="EMBL" id="SHH35454.1"/>
    </source>
</evidence>
<feature type="active site" description="Proton acceptor" evidence="13">
    <location>
        <position position="65"/>
    </location>
</feature>
<comment type="function">
    <text evidence="1">Removes C-terminal D-alanyl residues from sugar-peptide cell wall precursors.</text>
</comment>
<feature type="active site" evidence="13">
    <location>
        <position position="117"/>
    </location>
</feature>
<evidence type="ECO:0000256" key="11">
    <source>
        <dbReference type="ARBA" id="ARBA00023316"/>
    </source>
</evidence>
<dbReference type="PRINTS" id="PR00725">
    <property type="entry name" value="DADACBPTASE1"/>
</dbReference>
<evidence type="ECO:0000256" key="5">
    <source>
        <dbReference type="ARBA" id="ARBA00022645"/>
    </source>
</evidence>
<dbReference type="Pfam" id="PF07943">
    <property type="entry name" value="PBP5_C"/>
    <property type="match status" value="1"/>
</dbReference>
<sequence>MKKSKKALIRILLVIFVASDLFVITSNASPIYIKARCAIAMDSKTGIVLFEQNGNFITPMASTTKIMTSLVAIKYGDLNKKVEISKNAASVRGSKVGYREKEQITIKELLYGLMLRSGNDAAIALAEGISGSVDEYMELMNEYAEEIGAVNSHFETPHGLDSQNHYCTAYDLALITCKAKEEDLFEKIVSSKDVDAGEYNFTRSYHNINKILYHIPNANGVKTGYTGGAGKCLVTSVNVNKSDIVFVLIDCPGRWGETSRMYDYCMKNYEYKEIAKKGTKLSEFVLDGEELVGFVAPTDVVVPIKKGMEVTFKAYSPSTIPKVINEGDKLGKLEIFQGEEKILDLPLEADKSYKKSKDKFLKNIMEKLKK</sequence>
<evidence type="ECO:0000256" key="3">
    <source>
        <dbReference type="ARBA" id="ARBA00007164"/>
    </source>
</evidence>
<evidence type="ECO:0000256" key="4">
    <source>
        <dbReference type="ARBA" id="ARBA00012448"/>
    </source>
</evidence>
<comment type="similarity">
    <text evidence="3 15">Belongs to the peptidase S11 family.</text>
</comment>
<keyword evidence="5 18" id="KW-0121">Carboxypeptidase</keyword>
<accession>A0A1M5SAB8</accession>
<feature type="binding site" evidence="14">
    <location>
        <position position="222"/>
    </location>
    <ligand>
        <name>substrate</name>
    </ligand>
</feature>
<dbReference type="PANTHER" id="PTHR21581">
    <property type="entry name" value="D-ALANYL-D-ALANINE CARBOXYPEPTIDASE"/>
    <property type="match status" value="1"/>
</dbReference>
<dbReference type="GO" id="GO:0009252">
    <property type="term" value="P:peptidoglycan biosynthetic process"/>
    <property type="evidence" value="ECO:0007669"/>
    <property type="project" value="UniProtKB-UniPathway"/>
</dbReference>
<dbReference type="InterPro" id="IPR018044">
    <property type="entry name" value="Peptidase_S11"/>
</dbReference>
<keyword evidence="9" id="KW-0133">Cell shape</keyword>
<comment type="pathway">
    <text evidence="2">Cell wall biogenesis; peptidoglycan biosynthesis.</text>
</comment>
<comment type="catalytic activity">
    <reaction evidence="12">
        <text>Preferential cleavage: (Ac)2-L-Lys-D-Ala-|-D-Ala. Also transpeptidation of peptidyl-alanyl moieties that are N-acyl substituents of D-alanine.</text>
        <dbReference type="EC" id="3.4.16.4"/>
    </reaction>
</comment>
<dbReference type="SUPFAM" id="SSF69189">
    <property type="entry name" value="Penicillin-binding protein associated domain"/>
    <property type="match status" value="1"/>
</dbReference>
<evidence type="ECO:0000259" key="17">
    <source>
        <dbReference type="Pfam" id="PF07943"/>
    </source>
</evidence>
<keyword evidence="10" id="KW-0573">Peptidoglycan synthesis</keyword>
<evidence type="ECO:0000256" key="14">
    <source>
        <dbReference type="PIRSR" id="PIRSR618044-2"/>
    </source>
</evidence>
<evidence type="ECO:0000256" key="12">
    <source>
        <dbReference type="ARBA" id="ARBA00034000"/>
    </source>
</evidence>
<feature type="domain" description="Peptidase S11 D-Ala-D-Ala carboxypeptidase A C-terminal" evidence="17">
    <location>
        <begin position="269"/>
        <end position="355"/>
    </location>
</feature>
<dbReference type="OrthoDB" id="9791132at2"/>
<dbReference type="Proteomes" id="UP000184447">
    <property type="component" value="Unassembled WGS sequence"/>
</dbReference>
<evidence type="ECO:0000256" key="2">
    <source>
        <dbReference type="ARBA" id="ARBA00004752"/>
    </source>
</evidence>
<evidence type="ECO:0000256" key="7">
    <source>
        <dbReference type="ARBA" id="ARBA00022729"/>
    </source>
</evidence>
<dbReference type="GO" id="GO:0008360">
    <property type="term" value="P:regulation of cell shape"/>
    <property type="evidence" value="ECO:0007669"/>
    <property type="project" value="UniProtKB-KW"/>
</dbReference>
<dbReference type="InterPro" id="IPR001967">
    <property type="entry name" value="Peptidase_S11_N"/>
</dbReference>
<evidence type="ECO:0000313" key="19">
    <source>
        <dbReference type="Proteomes" id="UP000184447"/>
    </source>
</evidence>
<evidence type="ECO:0000259" key="16">
    <source>
        <dbReference type="Pfam" id="PF00768"/>
    </source>
</evidence>
<dbReference type="UniPathway" id="UPA00219"/>
<dbReference type="SUPFAM" id="SSF56601">
    <property type="entry name" value="beta-lactamase/transpeptidase-like"/>
    <property type="match status" value="1"/>
</dbReference>
<feature type="domain" description="Peptidase S11 D-alanyl-D-alanine carboxypeptidase A N-terminal" evidence="16">
    <location>
        <begin position="28"/>
        <end position="251"/>
    </location>
</feature>
<evidence type="ECO:0000256" key="1">
    <source>
        <dbReference type="ARBA" id="ARBA00003217"/>
    </source>
</evidence>
<gene>
    <name evidence="18" type="ORF">SAMN02745207_00835</name>
</gene>
<evidence type="ECO:0000256" key="9">
    <source>
        <dbReference type="ARBA" id="ARBA00022960"/>
    </source>
</evidence>
<name>A0A1M5SAB8_9CLOT</name>
<evidence type="ECO:0000256" key="10">
    <source>
        <dbReference type="ARBA" id="ARBA00022984"/>
    </source>
</evidence>